<feature type="region of interest" description="Disordered" evidence="1">
    <location>
        <begin position="1"/>
        <end position="31"/>
    </location>
</feature>
<gene>
    <name evidence="2" type="ORF">pFP1.36</name>
</gene>
<organism evidence="2">
    <name type="scientific">Streptomyces sp. FQ1</name>
    <dbReference type="NCBI Taxonomy" id="319426"/>
    <lineage>
        <taxon>Bacteria</taxon>
        <taxon>Bacillati</taxon>
        <taxon>Actinomycetota</taxon>
        <taxon>Actinomycetes</taxon>
        <taxon>Kitasatosporales</taxon>
        <taxon>Streptomycetaceae</taxon>
        <taxon>Streptomyces</taxon>
    </lineage>
</organism>
<dbReference type="AlphaFoldDB" id="Q58IK6"/>
<proteinExistence type="predicted"/>
<dbReference type="EMBL" id="AY943953">
    <property type="protein sequence ID" value="AAX51377.1"/>
    <property type="molecule type" value="Genomic_DNA"/>
</dbReference>
<sequence length="61" mass="6860">MRKRTYRFTAQVSDGKHHDGESVGTVKASSETEARQAVADWVRQDGARKGRTWTALRIDLA</sequence>
<geneLocation type="plasmid" evidence="2">
    <name>pFP1</name>
</geneLocation>
<accession>Q58IK6</accession>
<reference evidence="2" key="1">
    <citation type="journal article" date="2008" name="Appl. Environ. Microbiol.">
        <title>Characterization of replication and conjugation of Streptomyces circular plasmids pFP1 and pFP11 and their ability to propagate in linear mode with artificially attached telomeres.</title>
        <authorList>
            <person name="Zhang R."/>
            <person name="Zeng A."/>
            <person name="Fang P."/>
            <person name="Qin Z."/>
        </authorList>
    </citation>
    <scope>NUCLEOTIDE SEQUENCE</scope>
    <source>
        <strain evidence="2">FQ1</strain>
        <plasmid evidence="2">pFP1</plasmid>
    </source>
</reference>
<evidence type="ECO:0000256" key="1">
    <source>
        <dbReference type="SAM" id="MobiDB-lite"/>
    </source>
</evidence>
<keyword evidence="2" id="KW-0614">Plasmid</keyword>
<evidence type="ECO:0000313" key="2">
    <source>
        <dbReference type="EMBL" id="AAX51377.1"/>
    </source>
</evidence>
<protein>
    <submittedName>
        <fullName evidence="2">Uncharacterized protein</fullName>
    </submittedName>
</protein>
<dbReference type="RefSeq" id="WP_011265272.1">
    <property type="nucleotide sequence ID" value="NC_006912.1"/>
</dbReference>
<name>Q58IK6_9ACTN</name>